<dbReference type="GO" id="GO:0030976">
    <property type="term" value="F:thiamine pyrophosphate binding"/>
    <property type="evidence" value="ECO:0007669"/>
    <property type="project" value="TreeGrafter"/>
</dbReference>
<keyword evidence="3" id="KW-0813">Transport</keyword>
<evidence type="ECO:0000256" key="2">
    <source>
        <dbReference type="ARBA" id="ARBA00008520"/>
    </source>
</evidence>
<evidence type="ECO:0000256" key="6">
    <source>
        <dbReference type="SAM" id="SignalP"/>
    </source>
</evidence>
<organism evidence="7 8">
    <name type="scientific">Rhizobium anhuiense</name>
    <dbReference type="NCBI Taxonomy" id="1184720"/>
    <lineage>
        <taxon>Bacteria</taxon>
        <taxon>Pseudomonadati</taxon>
        <taxon>Pseudomonadota</taxon>
        <taxon>Alphaproteobacteria</taxon>
        <taxon>Hyphomicrobiales</taxon>
        <taxon>Rhizobiaceae</taxon>
        <taxon>Rhizobium/Agrobacterium group</taxon>
        <taxon>Rhizobium</taxon>
    </lineage>
</organism>
<dbReference type="Proteomes" id="UP000273611">
    <property type="component" value="Unassembled WGS sequence"/>
</dbReference>
<comment type="similarity">
    <text evidence="2">Belongs to the bacterial solute-binding protein 1 family.</text>
</comment>
<reference evidence="7 8" key="1">
    <citation type="journal article" date="2015" name="Int. J. Syst. Evol. Microbiol.">
        <title>Rhizobium anhuiense sp. nov., isolated from effective nodules of Vicia faba and Pisum sativum.</title>
        <authorList>
            <person name="Zhang Y.J."/>
            <person name="Zheng W.T."/>
            <person name="Everall I."/>
            <person name="Young J.P."/>
            <person name="Zhang X.X."/>
            <person name="Tian C.F."/>
            <person name="Sui X.H."/>
            <person name="Wang E.T."/>
            <person name="Chen W.X."/>
        </authorList>
    </citation>
    <scope>NUCLEOTIDE SEQUENCE [LARGE SCALE GENOMIC DNA]</scope>
    <source>
        <strain evidence="7 8">CCBAU 23252</strain>
    </source>
</reference>
<dbReference type="EMBL" id="RIBW01000023">
    <property type="protein sequence ID" value="RUL96343.1"/>
    <property type="molecule type" value="Genomic_DNA"/>
</dbReference>
<comment type="caution">
    <text evidence="7">The sequence shown here is derived from an EMBL/GenBank/DDBJ whole genome shotgun (WGS) entry which is preliminary data.</text>
</comment>
<dbReference type="GO" id="GO:0030288">
    <property type="term" value="C:outer membrane-bounded periplasmic space"/>
    <property type="evidence" value="ECO:0007669"/>
    <property type="project" value="TreeGrafter"/>
</dbReference>
<evidence type="ECO:0000256" key="1">
    <source>
        <dbReference type="ARBA" id="ARBA00004418"/>
    </source>
</evidence>
<feature type="signal peptide" evidence="6">
    <location>
        <begin position="1"/>
        <end position="22"/>
    </location>
</feature>
<dbReference type="GO" id="GO:0015888">
    <property type="term" value="P:thiamine transport"/>
    <property type="evidence" value="ECO:0007669"/>
    <property type="project" value="TreeGrafter"/>
</dbReference>
<name>A0A432NA04_9HYPH</name>
<comment type="subcellular location">
    <subcellularLocation>
        <location evidence="1">Periplasm</location>
    </subcellularLocation>
</comment>
<evidence type="ECO:0000313" key="8">
    <source>
        <dbReference type="Proteomes" id="UP000273611"/>
    </source>
</evidence>
<evidence type="ECO:0000256" key="4">
    <source>
        <dbReference type="ARBA" id="ARBA00022729"/>
    </source>
</evidence>
<dbReference type="CDD" id="cd13589">
    <property type="entry name" value="PBP2_polyamine_RpCGA009"/>
    <property type="match status" value="1"/>
</dbReference>
<dbReference type="PANTHER" id="PTHR30006:SF3">
    <property type="entry name" value="THIAMINE-BINDING PERIPLASMIC PROTEIN"/>
    <property type="match status" value="1"/>
</dbReference>
<dbReference type="SUPFAM" id="SSF53850">
    <property type="entry name" value="Periplasmic binding protein-like II"/>
    <property type="match status" value="1"/>
</dbReference>
<dbReference type="Pfam" id="PF13416">
    <property type="entry name" value="SBP_bac_8"/>
    <property type="match status" value="1"/>
</dbReference>
<accession>A0A432NA04</accession>
<gene>
    <name evidence="7" type="ORF">EEQ99_31000</name>
</gene>
<evidence type="ECO:0000313" key="7">
    <source>
        <dbReference type="EMBL" id="RUL96343.1"/>
    </source>
</evidence>
<dbReference type="Gene3D" id="3.40.190.10">
    <property type="entry name" value="Periplasmic binding protein-like II"/>
    <property type="match status" value="2"/>
</dbReference>
<dbReference type="RefSeq" id="WP_127431676.1">
    <property type="nucleotide sequence ID" value="NZ_BMFI01000034.1"/>
</dbReference>
<protein>
    <submittedName>
        <fullName evidence="7">ABC transporter substrate-binding protein</fullName>
    </submittedName>
</protein>
<feature type="chain" id="PRO_5019206468" evidence="6">
    <location>
        <begin position="23"/>
        <end position="367"/>
    </location>
</feature>
<dbReference type="AlphaFoldDB" id="A0A432NA04"/>
<dbReference type="GO" id="GO:0030975">
    <property type="term" value="F:thiamine binding"/>
    <property type="evidence" value="ECO:0007669"/>
    <property type="project" value="TreeGrafter"/>
</dbReference>
<keyword evidence="5" id="KW-0574">Periplasm</keyword>
<evidence type="ECO:0000256" key="5">
    <source>
        <dbReference type="ARBA" id="ARBA00022764"/>
    </source>
</evidence>
<dbReference type="PANTHER" id="PTHR30006">
    <property type="entry name" value="THIAMINE-BINDING PERIPLASMIC PROTEIN-RELATED"/>
    <property type="match status" value="1"/>
</dbReference>
<evidence type="ECO:0000256" key="3">
    <source>
        <dbReference type="ARBA" id="ARBA00022448"/>
    </source>
</evidence>
<sequence length="367" mass="39898">MTTRTISLALSFAAMAVTQVSAVRAENIPENLKGSGEVVVAVDGGSYEAALRKAFFDPFTKDTGIKIVVVPSNPGKLLASVKVGQPDADLTSVSGGEFPGWISKDAVEPMDYSFFAKETLSAMPEQLVDKNGVGALLYSAVIAFNTNKFTADGRHPDNWVDFYDVKDFPGKRALPKCERILAGGLLAGALLGDGVSPANLYPLDVDRGFAKIKQFRPNVGRWWSGGAEAPQSLISGDADMAVSFNGRIAMAKQEGAPIAFTWNQSLLQYDYWVIMKGSPNKENASKFLAYISRPVPQSQFALAMRYGPVNKEAFGLLPKEIAADLPGAPEIADKQIFENYKWWAEMRPDGRTNYDDAMSRCVEMLSQ</sequence>
<keyword evidence="4 6" id="KW-0732">Signal</keyword>
<proteinExistence type="inferred from homology"/>
<dbReference type="InterPro" id="IPR006059">
    <property type="entry name" value="SBP"/>
</dbReference>